<protein>
    <recommendedName>
        <fullName evidence="3">DUF3606 domain-containing protein</fullName>
    </recommendedName>
</protein>
<accession>A0AAU8CL80</accession>
<dbReference type="EMBL" id="CP159253">
    <property type="protein sequence ID" value="XCG47596.1"/>
    <property type="molecule type" value="Genomic_DNA"/>
</dbReference>
<name>A0AAU8CL80_9HYPH</name>
<sequence length="63" mass="6858">MQDDPDKDSPAENLTDLSEEAISNLAKKMGVSIDDVRRLIAEAAAEAEERKQNPLTPDSSTTE</sequence>
<dbReference type="AlphaFoldDB" id="A0AAU8CL80"/>
<evidence type="ECO:0000256" key="1">
    <source>
        <dbReference type="SAM" id="MobiDB-lite"/>
    </source>
</evidence>
<evidence type="ECO:0008006" key="3">
    <source>
        <dbReference type="Google" id="ProtNLM"/>
    </source>
</evidence>
<dbReference type="RefSeq" id="WP_353644862.1">
    <property type="nucleotide sequence ID" value="NZ_CP159253.1"/>
</dbReference>
<evidence type="ECO:0000313" key="2">
    <source>
        <dbReference type="EMBL" id="XCG47596.1"/>
    </source>
</evidence>
<proteinExistence type="predicted"/>
<reference evidence="2" key="1">
    <citation type="submission" date="2024-06" db="EMBL/GenBank/DDBJ databases">
        <title>Mesorhizobium karijinii sp. nov., a symbiont of the iconic Swainsona formosa from arid Australia.</title>
        <authorList>
            <person name="Hill Y.J."/>
            <person name="Watkin E.L.J."/>
            <person name="O'Hara G.W."/>
            <person name="Terpolilli J."/>
            <person name="Tye M.L."/>
            <person name="Kohlmeier M.G."/>
        </authorList>
    </citation>
    <scope>NUCLEOTIDE SEQUENCE</scope>
    <source>
        <strain evidence="2">WSM2240</strain>
    </source>
</reference>
<gene>
    <name evidence="2" type="ORF">ABVK50_20350</name>
</gene>
<organism evidence="2">
    <name type="scientific">Mesorhizobium sp. WSM2240</name>
    <dbReference type="NCBI Taxonomy" id="3228851"/>
    <lineage>
        <taxon>Bacteria</taxon>
        <taxon>Pseudomonadati</taxon>
        <taxon>Pseudomonadota</taxon>
        <taxon>Alphaproteobacteria</taxon>
        <taxon>Hyphomicrobiales</taxon>
        <taxon>Phyllobacteriaceae</taxon>
        <taxon>Mesorhizobium</taxon>
    </lineage>
</organism>
<feature type="region of interest" description="Disordered" evidence="1">
    <location>
        <begin position="44"/>
        <end position="63"/>
    </location>
</feature>
<feature type="compositionally biased region" description="Polar residues" evidence="1">
    <location>
        <begin position="53"/>
        <end position="63"/>
    </location>
</feature>